<dbReference type="AlphaFoldDB" id="A0A841J9B8"/>
<evidence type="ECO:0000256" key="2">
    <source>
        <dbReference type="ARBA" id="ARBA00022679"/>
    </source>
</evidence>
<dbReference type="SUPFAM" id="SSF53756">
    <property type="entry name" value="UDP-Glycosyltransferase/glycogen phosphorylase"/>
    <property type="match status" value="1"/>
</dbReference>
<gene>
    <name evidence="3" type="ORF">FHS92_002504</name>
</gene>
<proteinExistence type="predicted"/>
<organism evidence="3 4">
    <name type="scientific">Sphingobium subterraneum</name>
    <dbReference type="NCBI Taxonomy" id="627688"/>
    <lineage>
        <taxon>Bacteria</taxon>
        <taxon>Pseudomonadati</taxon>
        <taxon>Pseudomonadota</taxon>
        <taxon>Alphaproteobacteria</taxon>
        <taxon>Sphingomonadales</taxon>
        <taxon>Sphingomonadaceae</taxon>
        <taxon>Sphingobium</taxon>
    </lineage>
</organism>
<name>A0A841J9B8_9SPHN</name>
<comment type="caution">
    <text evidence="3">The sequence shown here is derived from an EMBL/GenBank/DDBJ whole genome shotgun (WGS) entry which is preliminary data.</text>
</comment>
<keyword evidence="2 3" id="KW-0808">Transferase</keyword>
<evidence type="ECO:0000313" key="4">
    <source>
        <dbReference type="Proteomes" id="UP000552700"/>
    </source>
</evidence>
<accession>A0A841J9B8</accession>
<keyword evidence="1" id="KW-0328">Glycosyltransferase</keyword>
<evidence type="ECO:0000256" key="1">
    <source>
        <dbReference type="ARBA" id="ARBA00022676"/>
    </source>
</evidence>
<dbReference type="Proteomes" id="UP000552700">
    <property type="component" value="Unassembled WGS sequence"/>
</dbReference>
<protein>
    <submittedName>
        <fullName evidence="3">Glycosyltransferase involved in cell wall biosynthesis</fullName>
    </submittedName>
</protein>
<dbReference type="PANTHER" id="PTHR12526:SF510">
    <property type="entry name" value="D-INOSITOL 3-PHOSPHATE GLYCOSYLTRANSFERASE"/>
    <property type="match status" value="1"/>
</dbReference>
<dbReference type="Gene3D" id="3.40.50.2000">
    <property type="entry name" value="Glycogen Phosphorylase B"/>
    <property type="match status" value="2"/>
</dbReference>
<evidence type="ECO:0000313" key="3">
    <source>
        <dbReference type="EMBL" id="MBB6124751.1"/>
    </source>
</evidence>
<dbReference type="Pfam" id="PF13692">
    <property type="entry name" value="Glyco_trans_1_4"/>
    <property type="match status" value="1"/>
</dbReference>
<sequence length="333" mass="36316">MRIFCGSREGPLYDLLAPEVDVIVTDPPMPRSTGSLTRVGFDARDYFAEHPVDVLFVPGNFHWPVIPPIALTIGPARPAIVAQISNALRKPQRGWLRQELFNRRMRVLLRRVDALVALSDEPRDQANAIMRRNCALTIPLPALSNTPLPPVPLPAARAIVAAARLVPEKGFVDLINAFAAMRDPDATLTIVGSGPMEAELRALVRQHGLDDRVRLVGYAADVRPWLDQARIFVLSSHFEGYGAVLIEALAAGRPVVTTNCTPAMTELVTTPAAGRVVPIHDPNALAAAMRDLLDAPPPDPDALAASVARFRIEPVADEYLRLFHHVVAQRRAA</sequence>
<reference evidence="3 4" key="1">
    <citation type="submission" date="2020-08" db="EMBL/GenBank/DDBJ databases">
        <title>Genomic Encyclopedia of Type Strains, Phase IV (KMG-IV): sequencing the most valuable type-strain genomes for metagenomic binning, comparative biology and taxonomic classification.</title>
        <authorList>
            <person name="Goeker M."/>
        </authorList>
    </citation>
    <scope>NUCLEOTIDE SEQUENCE [LARGE SCALE GENOMIC DNA]</scope>
    <source>
        <strain evidence="3 4">DSM 102255</strain>
    </source>
</reference>
<dbReference type="PANTHER" id="PTHR12526">
    <property type="entry name" value="GLYCOSYLTRANSFERASE"/>
    <property type="match status" value="1"/>
</dbReference>
<dbReference type="EMBL" id="JACIJP010000004">
    <property type="protein sequence ID" value="MBB6124751.1"/>
    <property type="molecule type" value="Genomic_DNA"/>
</dbReference>
<keyword evidence="4" id="KW-1185">Reference proteome</keyword>
<dbReference type="GO" id="GO:0016757">
    <property type="term" value="F:glycosyltransferase activity"/>
    <property type="evidence" value="ECO:0007669"/>
    <property type="project" value="UniProtKB-KW"/>
</dbReference>